<feature type="region of interest" description="Disordered" evidence="5">
    <location>
        <begin position="199"/>
        <end position="258"/>
    </location>
</feature>
<dbReference type="InterPro" id="IPR051575">
    <property type="entry name" value="Myb-like_DNA-bd"/>
</dbReference>
<dbReference type="SMR" id="A2GAK5"/>
<reference evidence="9" key="1">
    <citation type="submission" date="2006-10" db="EMBL/GenBank/DDBJ databases">
        <authorList>
            <person name="Amadeo P."/>
            <person name="Zhao Q."/>
            <person name="Wortman J."/>
            <person name="Fraser-Liggett C."/>
            <person name="Carlton J."/>
        </authorList>
    </citation>
    <scope>NUCLEOTIDE SEQUENCE</scope>
    <source>
        <strain evidence="9">G3</strain>
    </source>
</reference>
<dbReference type="Proteomes" id="UP000001542">
    <property type="component" value="Unassembled WGS sequence"/>
</dbReference>
<evidence type="ECO:0000259" key="7">
    <source>
        <dbReference type="PROSITE" id="PS51293"/>
    </source>
</evidence>
<feature type="compositionally biased region" description="Polar residues" evidence="5">
    <location>
        <begin position="249"/>
        <end position="258"/>
    </location>
</feature>
<evidence type="ECO:0000313" key="9">
    <source>
        <dbReference type="EMBL" id="EAX85809.1"/>
    </source>
</evidence>
<feature type="domain" description="HTH myb-type" evidence="8">
    <location>
        <begin position="95"/>
        <end position="140"/>
    </location>
</feature>
<proteinExistence type="predicted"/>
<evidence type="ECO:0000259" key="8">
    <source>
        <dbReference type="PROSITE" id="PS51294"/>
    </source>
</evidence>
<dbReference type="PANTHER" id="PTHR46621:SF1">
    <property type="entry name" value="SNRNA-ACTIVATING PROTEIN COMPLEX SUBUNIT 4"/>
    <property type="match status" value="1"/>
</dbReference>
<protein>
    <submittedName>
        <fullName evidence="9">Myb-like DNA-binding domain containing protein</fullName>
    </submittedName>
</protein>
<evidence type="ECO:0000256" key="1">
    <source>
        <dbReference type="ARBA" id="ARBA00023015"/>
    </source>
</evidence>
<feature type="domain" description="HTH myb-type" evidence="8">
    <location>
        <begin position="141"/>
        <end position="196"/>
    </location>
</feature>
<feature type="domain" description="Myb-like" evidence="6">
    <location>
        <begin position="88"/>
        <end position="140"/>
    </location>
</feature>
<keyword evidence="4" id="KW-0539">Nucleus</keyword>
<keyword evidence="2 9" id="KW-0238">DNA-binding</keyword>
<dbReference type="InterPro" id="IPR017884">
    <property type="entry name" value="SANT_dom"/>
</dbReference>
<dbReference type="CDD" id="cd00167">
    <property type="entry name" value="SANT"/>
    <property type="match status" value="2"/>
</dbReference>
<dbReference type="PROSITE" id="PS51294">
    <property type="entry name" value="HTH_MYB"/>
    <property type="match status" value="2"/>
</dbReference>
<dbReference type="InParanoid" id="A2GAK5"/>
<dbReference type="GO" id="GO:0000978">
    <property type="term" value="F:RNA polymerase II cis-regulatory region sequence-specific DNA binding"/>
    <property type="evidence" value="ECO:0000318"/>
    <property type="project" value="GO_Central"/>
</dbReference>
<dbReference type="InterPro" id="IPR017930">
    <property type="entry name" value="Myb_dom"/>
</dbReference>
<dbReference type="SUPFAM" id="SSF46689">
    <property type="entry name" value="Homeodomain-like"/>
    <property type="match status" value="2"/>
</dbReference>
<dbReference type="VEuPathDB" id="TrichDB:TVAGG3_0790300"/>
<feature type="domain" description="SANT" evidence="7">
    <location>
        <begin position="144"/>
        <end position="196"/>
    </location>
</feature>
<dbReference type="RefSeq" id="XP_001298739.1">
    <property type="nucleotide sequence ID" value="XM_001298738.1"/>
</dbReference>
<dbReference type="Gene3D" id="1.10.10.60">
    <property type="entry name" value="Homeodomain-like"/>
    <property type="match status" value="2"/>
</dbReference>
<dbReference type="SMART" id="SM00717">
    <property type="entry name" value="SANT"/>
    <property type="match status" value="2"/>
</dbReference>
<reference evidence="9" key="2">
    <citation type="journal article" date="2007" name="Science">
        <title>Draft genome sequence of the sexually transmitted pathogen Trichomonas vaginalis.</title>
        <authorList>
            <person name="Carlton J.M."/>
            <person name="Hirt R.P."/>
            <person name="Silva J.C."/>
            <person name="Delcher A.L."/>
            <person name="Schatz M."/>
            <person name="Zhao Q."/>
            <person name="Wortman J.R."/>
            <person name="Bidwell S.L."/>
            <person name="Alsmark U.C.M."/>
            <person name="Besteiro S."/>
            <person name="Sicheritz-Ponten T."/>
            <person name="Noel C.J."/>
            <person name="Dacks J.B."/>
            <person name="Foster P.G."/>
            <person name="Simillion C."/>
            <person name="Van de Peer Y."/>
            <person name="Miranda-Saavedra D."/>
            <person name="Barton G.J."/>
            <person name="Westrop G.D."/>
            <person name="Mueller S."/>
            <person name="Dessi D."/>
            <person name="Fiori P.L."/>
            <person name="Ren Q."/>
            <person name="Paulsen I."/>
            <person name="Zhang H."/>
            <person name="Bastida-Corcuera F.D."/>
            <person name="Simoes-Barbosa A."/>
            <person name="Brown M.T."/>
            <person name="Hayes R.D."/>
            <person name="Mukherjee M."/>
            <person name="Okumura C.Y."/>
            <person name="Schneider R."/>
            <person name="Smith A.J."/>
            <person name="Vanacova S."/>
            <person name="Villalvazo M."/>
            <person name="Haas B.J."/>
            <person name="Pertea M."/>
            <person name="Feldblyum T.V."/>
            <person name="Utterback T.R."/>
            <person name="Shu C.L."/>
            <person name="Osoegawa K."/>
            <person name="de Jong P.J."/>
            <person name="Hrdy I."/>
            <person name="Horvathova L."/>
            <person name="Zubacova Z."/>
            <person name="Dolezal P."/>
            <person name="Malik S.B."/>
            <person name="Logsdon J.M. Jr."/>
            <person name="Henze K."/>
            <person name="Gupta A."/>
            <person name="Wang C.C."/>
            <person name="Dunne R.L."/>
            <person name="Upcroft J.A."/>
            <person name="Upcroft P."/>
            <person name="White O."/>
            <person name="Salzberg S.L."/>
            <person name="Tang P."/>
            <person name="Chiu C.-H."/>
            <person name="Lee Y.-S."/>
            <person name="Embley T.M."/>
            <person name="Coombs G.H."/>
            <person name="Mottram J.C."/>
            <person name="Tachezy J."/>
            <person name="Fraser-Liggett C.M."/>
            <person name="Johnson P.J."/>
        </authorList>
    </citation>
    <scope>NUCLEOTIDE SEQUENCE [LARGE SCALE GENOMIC DNA]</scope>
    <source>
        <strain evidence="9">G3</strain>
    </source>
</reference>
<accession>A2GAK5</accession>
<dbReference type="STRING" id="5722.A2GAK5"/>
<dbReference type="KEGG" id="tva:4743456"/>
<sequence length="332" mass="37894">MGRKTESPLMDIAMQMVTDANQALTEEELRAVKDTLKKYIQNEISLEYASDIMSPILVNLDPLHRVDNILHVVETPLDEYSLEEEKLAGRRRSHSWSIAEDNRLIYAIHHGGFGDWSRVASFVGNGRTRSQCSQRWHRTLDPRINKQNWTTSDDNKLLEAVSKFGVNTWTKVAKFVGSRTDVQCRYRYMLIKKHGKTLGRMRSFKSSSDKRSSRNTRSKASKIEASSDEFSNYTSDSESDFVIDDNTNEKSSPATIEPTEQISYKDAIQSSFNPFMSQMQIQSVPKVIQKTTEPDINTVIETAFSSEVMANIWKSLFDAPSDFDFGMNVEVM</sequence>
<dbReference type="InterPro" id="IPR001005">
    <property type="entry name" value="SANT/Myb"/>
</dbReference>
<dbReference type="EMBL" id="DS114826">
    <property type="protein sequence ID" value="EAX85809.1"/>
    <property type="molecule type" value="Genomic_DNA"/>
</dbReference>
<dbReference type="PROSITE" id="PS50090">
    <property type="entry name" value="MYB_LIKE"/>
    <property type="match status" value="2"/>
</dbReference>
<evidence type="ECO:0000256" key="5">
    <source>
        <dbReference type="SAM" id="MobiDB-lite"/>
    </source>
</evidence>
<dbReference type="VEuPathDB" id="TrichDB:TVAG_537380"/>
<organism evidence="9 10">
    <name type="scientific">Trichomonas vaginalis (strain ATCC PRA-98 / G3)</name>
    <dbReference type="NCBI Taxonomy" id="412133"/>
    <lineage>
        <taxon>Eukaryota</taxon>
        <taxon>Metamonada</taxon>
        <taxon>Parabasalia</taxon>
        <taxon>Trichomonadida</taxon>
        <taxon>Trichomonadidae</taxon>
        <taxon>Trichomonas</taxon>
    </lineage>
</organism>
<keyword evidence="1" id="KW-0805">Transcription regulation</keyword>
<dbReference type="PANTHER" id="PTHR46621">
    <property type="entry name" value="SNRNA-ACTIVATING PROTEIN COMPLEX SUBUNIT 4"/>
    <property type="match status" value="1"/>
</dbReference>
<dbReference type="eggNOG" id="KOG0048">
    <property type="taxonomic scope" value="Eukaryota"/>
</dbReference>
<dbReference type="OrthoDB" id="2143914at2759"/>
<gene>
    <name evidence="9" type="ORF">TVAG_537380</name>
</gene>
<dbReference type="InterPro" id="IPR009057">
    <property type="entry name" value="Homeodomain-like_sf"/>
</dbReference>
<dbReference type="PROSITE" id="PS51293">
    <property type="entry name" value="SANT"/>
    <property type="match status" value="1"/>
</dbReference>
<name>A2GAK5_TRIV3</name>
<dbReference type="GO" id="GO:0005634">
    <property type="term" value="C:nucleus"/>
    <property type="evidence" value="ECO:0000318"/>
    <property type="project" value="GO_Central"/>
</dbReference>
<feature type="domain" description="Myb-like" evidence="6">
    <location>
        <begin position="141"/>
        <end position="188"/>
    </location>
</feature>
<evidence type="ECO:0000256" key="2">
    <source>
        <dbReference type="ARBA" id="ARBA00023125"/>
    </source>
</evidence>
<dbReference type="GO" id="GO:0000981">
    <property type="term" value="F:DNA-binding transcription factor activity, RNA polymerase II-specific"/>
    <property type="evidence" value="ECO:0000318"/>
    <property type="project" value="GO_Central"/>
</dbReference>
<dbReference type="AlphaFoldDB" id="A2GAK5"/>
<dbReference type="Pfam" id="PF00249">
    <property type="entry name" value="Myb_DNA-binding"/>
    <property type="match status" value="2"/>
</dbReference>
<evidence type="ECO:0000313" key="10">
    <source>
        <dbReference type="Proteomes" id="UP000001542"/>
    </source>
</evidence>
<evidence type="ECO:0000256" key="3">
    <source>
        <dbReference type="ARBA" id="ARBA00023163"/>
    </source>
</evidence>
<dbReference type="GO" id="GO:0006355">
    <property type="term" value="P:regulation of DNA-templated transcription"/>
    <property type="evidence" value="ECO:0000318"/>
    <property type="project" value="GO_Central"/>
</dbReference>
<evidence type="ECO:0000256" key="4">
    <source>
        <dbReference type="ARBA" id="ARBA00023242"/>
    </source>
</evidence>
<keyword evidence="3" id="KW-0804">Transcription</keyword>
<evidence type="ECO:0000259" key="6">
    <source>
        <dbReference type="PROSITE" id="PS50090"/>
    </source>
</evidence>
<keyword evidence="10" id="KW-1185">Reference proteome</keyword>